<dbReference type="EMBL" id="CZCS02000197">
    <property type="protein sequence ID" value="VXD21251.1"/>
    <property type="molecule type" value="Genomic_DNA"/>
</dbReference>
<dbReference type="Pfam" id="PF08852">
    <property type="entry name" value="DUF1822"/>
    <property type="match status" value="2"/>
</dbReference>
<proteinExistence type="predicted"/>
<sequence>MINQRFNLEDYSLQIIISQEARDIATQFALRHPKGGKREQVYLNTLAVWGVNCYLEWMQIATELEASDSWNPIIQLCANVADLQITGVGRLECRPVREGEQTVSIPPEVTIDRIGYVVVRIFDTLKTAEILGFIQSITQEILPLEQLQPIEGLLVHLNSPQRAEFKTPVRLSLWLIDEWTGLWQSVSRQPALGLRSSSRSDQEFIQGAKLIDLKMQLGSQSIVLWIALTPETEGQIAVRVRLYPVPQDRYLPPNVQLILLSEIGDILSEVQSRLQDNYMQLPRFRGMPEEQFSITVRLSEASVTETFIF</sequence>
<evidence type="ECO:0000313" key="1">
    <source>
        <dbReference type="EMBL" id="VXD21251.1"/>
    </source>
</evidence>
<dbReference type="OrthoDB" id="512705at2"/>
<name>A0A7Z9BRX3_9CYAN</name>
<gene>
    <name evidence="1" type="ORF">PL9631_560005</name>
</gene>
<reference evidence="1" key="1">
    <citation type="submission" date="2019-10" db="EMBL/GenBank/DDBJ databases">
        <authorList>
            <consortium name="Genoscope - CEA"/>
            <person name="William W."/>
        </authorList>
    </citation>
    <scope>NUCLEOTIDE SEQUENCE [LARGE SCALE GENOMIC DNA]</scope>
    <source>
        <strain evidence="1">BBR_PRJEB10994</strain>
    </source>
</reference>
<keyword evidence="2" id="KW-1185">Reference proteome</keyword>
<comment type="caution">
    <text evidence="1">The sequence shown here is derived from an EMBL/GenBank/DDBJ whole genome shotgun (WGS) entry which is preliminary data.</text>
</comment>
<dbReference type="Proteomes" id="UP000182190">
    <property type="component" value="Unassembled WGS sequence"/>
</dbReference>
<dbReference type="InterPro" id="IPR014951">
    <property type="entry name" value="DUF1822"/>
</dbReference>
<dbReference type="AlphaFoldDB" id="A0A7Z9BRX3"/>
<organism evidence="1 2">
    <name type="scientific">Planktothrix paucivesiculata PCC 9631</name>
    <dbReference type="NCBI Taxonomy" id="671071"/>
    <lineage>
        <taxon>Bacteria</taxon>
        <taxon>Bacillati</taxon>
        <taxon>Cyanobacteriota</taxon>
        <taxon>Cyanophyceae</taxon>
        <taxon>Oscillatoriophycideae</taxon>
        <taxon>Oscillatoriales</taxon>
        <taxon>Microcoleaceae</taxon>
        <taxon>Planktothrix</taxon>
    </lineage>
</organism>
<accession>A0A7Z9BRX3</accession>
<evidence type="ECO:0000313" key="2">
    <source>
        <dbReference type="Proteomes" id="UP000182190"/>
    </source>
</evidence>
<evidence type="ECO:0008006" key="3">
    <source>
        <dbReference type="Google" id="ProtNLM"/>
    </source>
</evidence>
<protein>
    <recommendedName>
        <fullName evidence="3">DUF1822 family protein</fullName>
    </recommendedName>
</protein>
<dbReference type="RefSeq" id="WP_083619395.1">
    <property type="nucleotide sequence ID" value="NZ_LR735009.1"/>
</dbReference>